<proteinExistence type="predicted"/>
<dbReference type="GO" id="GO:0005829">
    <property type="term" value="C:cytosol"/>
    <property type="evidence" value="ECO:0007669"/>
    <property type="project" value="TreeGrafter"/>
</dbReference>
<evidence type="ECO:0000256" key="2">
    <source>
        <dbReference type="ARBA" id="ARBA00022679"/>
    </source>
</evidence>
<protein>
    <submittedName>
        <fullName evidence="3">ADP-heptose:LPS heptosyltransferase</fullName>
    </submittedName>
</protein>
<evidence type="ECO:0000313" key="3">
    <source>
        <dbReference type="EMBL" id="TCK70999.1"/>
    </source>
</evidence>
<dbReference type="Pfam" id="PF01075">
    <property type="entry name" value="Glyco_transf_9"/>
    <property type="match status" value="1"/>
</dbReference>
<keyword evidence="4" id="KW-1185">Reference proteome</keyword>
<dbReference type="RefSeq" id="WP_132299396.1">
    <property type="nucleotide sequence ID" value="NZ_CP170642.1"/>
</dbReference>
<dbReference type="SUPFAM" id="SSF53756">
    <property type="entry name" value="UDP-Glycosyltransferase/glycogen phosphorylase"/>
    <property type="match status" value="1"/>
</dbReference>
<evidence type="ECO:0000313" key="4">
    <source>
        <dbReference type="Proteomes" id="UP000295496"/>
    </source>
</evidence>
<keyword evidence="1" id="KW-0328">Glycosyltransferase</keyword>
<dbReference type="Gene3D" id="3.40.50.2000">
    <property type="entry name" value="Glycogen Phosphorylase B"/>
    <property type="match status" value="2"/>
</dbReference>
<sequence>MKLKKLLQRVRLSLGKLLLDKKNYTQTNLPIKKILFLRQDGKIGDYIVSSFVFRELKKQDPELYIGVTCTKNNAYLFENNPYIDQLHFVQKRSIWDRIKCGLNLRKFHYDVLIDPTVLLRNRDLLFIRLIKASINVGYLKQNYQLFNINIDDPKLHFADVYKTVLEKIGFTDINTQYDIPFNPLANTETIDFIQKNKLERFITLNFFGNGSARQFDDKHIVAILEYLAKKSSLPIVVLTYPTVTEKLKKLIAMVNGQWSMENNTFFAKIFINENTKSIFHTIELIRYSDLLISPDTATIHIAAGLKKPIIGFYSQGQQNWLNWHPNNQNRTEIVRYQHNINEISPEQISPEWII</sequence>
<dbReference type="Proteomes" id="UP000295496">
    <property type="component" value="Unassembled WGS sequence"/>
</dbReference>
<accession>A0A4R1L464</accession>
<dbReference type="InterPro" id="IPR051199">
    <property type="entry name" value="LPS_LOS_Heptosyltrfase"/>
</dbReference>
<dbReference type="CDD" id="cd03789">
    <property type="entry name" value="GT9_LPS_heptosyltransferase"/>
    <property type="match status" value="1"/>
</dbReference>
<comment type="caution">
    <text evidence="3">The sequence shown here is derived from an EMBL/GenBank/DDBJ whole genome shotgun (WGS) entry which is preliminary data.</text>
</comment>
<evidence type="ECO:0000256" key="1">
    <source>
        <dbReference type="ARBA" id="ARBA00022676"/>
    </source>
</evidence>
<dbReference type="GO" id="GO:0008713">
    <property type="term" value="F:ADP-heptose-lipopolysaccharide heptosyltransferase activity"/>
    <property type="evidence" value="ECO:0007669"/>
    <property type="project" value="TreeGrafter"/>
</dbReference>
<dbReference type="PANTHER" id="PTHR30160">
    <property type="entry name" value="TETRAACYLDISACCHARIDE 4'-KINASE-RELATED"/>
    <property type="match status" value="1"/>
</dbReference>
<reference evidence="3 4" key="1">
    <citation type="submission" date="2019-03" db="EMBL/GenBank/DDBJ databases">
        <title>Genomic Encyclopedia of Type Strains, Phase IV (KMG-IV): sequencing the most valuable type-strain genomes for metagenomic binning, comparative biology and taxonomic classification.</title>
        <authorList>
            <person name="Goeker M."/>
        </authorList>
    </citation>
    <scope>NUCLEOTIDE SEQUENCE [LARGE SCALE GENOMIC DNA]</scope>
    <source>
        <strain evidence="3 4">DSM 10053</strain>
    </source>
</reference>
<dbReference type="AlphaFoldDB" id="A0A4R1L464"/>
<organism evidence="3 4">
    <name type="scientific">Lonepinella koalarum</name>
    <dbReference type="NCBI Taxonomy" id="53417"/>
    <lineage>
        <taxon>Bacteria</taxon>
        <taxon>Pseudomonadati</taxon>
        <taxon>Pseudomonadota</taxon>
        <taxon>Gammaproteobacteria</taxon>
        <taxon>Pasteurellales</taxon>
        <taxon>Pasteurellaceae</taxon>
        <taxon>Lonepinella</taxon>
    </lineage>
</organism>
<keyword evidence="2 3" id="KW-0808">Transferase</keyword>
<dbReference type="GO" id="GO:0009244">
    <property type="term" value="P:lipopolysaccharide core region biosynthetic process"/>
    <property type="evidence" value="ECO:0007669"/>
    <property type="project" value="TreeGrafter"/>
</dbReference>
<dbReference type="PANTHER" id="PTHR30160:SF15">
    <property type="entry name" value="GLYCOSYLTRANSFERASE HI_0523-RELATED"/>
    <property type="match status" value="1"/>
</dbReference>
<name>A0A4R1L464_9PAST</name>
<gene>
    <name evidence="3" type="ORF">EV692_0050</name>
</gene>
<dbReference type="EMBL" id="SMGJ01000001">
    <property type="protein sequence ID" value="TCK70999.1"/>
    <property type="molecule type" value="Genomic_DNA"/>
</dbReference>
<dbReference type="InterPro" id="IPR002201">
    <property type="entry name" value="Glyco_trans_9"/>
</dbReference>